<evidence type="ECO:0000256" key="1">
    <source>
        <dbReference type="ARBA" id="ARBA00001962"/>
    </source>
</evidence>
<dbReference type="SUPFAM" id="SSF55961">
    <property type="entry name" value="Bet v1-like"/>
    <property type="match status" value="1"/>
</dbReference>
<dbReference type="Gene3D" id="2.102.10.10">
    <property type="entry name" value="Rieske [2Fe-2S] iron-sulphur domain"/>
    <property type="match status" value="1"/>
</dbReference>
<keyword evidence="6" id="KW-0411">Iron-sulfur</keyword>
<dbReference type="EMBL" id="UINC01033478">
    <property type="protein sequence ID" value="SVB22832.1"/>
    <property type="molecule type" value="Genomic_DNA"/>
</dbReference>
<accession>A0A382CAH5</accession>
<evidence type="ECO:0000256" key="4">
    <source>
        <dbReference type="ARBA" id="ARBA00023002"/>
    </source>
</evidence>
<dbReference type="PANTHER" id="PTHR43756:SF5">
    <property type="entry name" value="CHOLINE MONOOXYGENASE, CHLOROPLASTIC"/>
    <property type="match status" value="1"/>
</dbReference>
<dbReference type="CDD" id="cd03469">
    <property type="entry name" value="Rieske_RO_Alpha_N"/>
    <property type="match status" value="1"/>
</dbReference>
<evidence type="ECO:0000256" key="6">
    <source>
        <dbReference type="ARBA" id="ARBA00023014"/>
    </source>
</evidence>
<dbReference type="InterPro" id="IPR001663">
    <property type="entry name" value="Rng_hydr_dOase-A"/>
</dbReference>
<dbReference type="PROSITE" id="PS51296">
    <property type="entry name" value="RIESKE"/>
    <property type="match status" value="1"/>
</dbReference>
<evidence type="ECO:0000256" key="3">
    <source>
        <dbReference type="ARBA" id="ARBA00022723"/>
    </source>
</evidence>
<dbReference type="GO" id="GO:0016491">
    <property type="term" value="F:oxidoreductase activity"/>
    <property type="evidence" value="ECO:0007669"/>
    <property type="project" value="UniProtKB-KW"/>
</dbReference>
<dbReference type="GO" id="GO:0051537">
    <property type="term" value="F:2 iron, 2 sulfur cluster binding"/>
    <property type="evidence" value="ECO:0007669"/>
    <property type="project" value="UniProtKB-KW"/>
</dbReference>
<keyword evidence="5" id="KW-0408">Iron</keyword>
<evidence type="ECO:0000313" key="8">
    <source>
        <dbReference type="EMBL" id="SVB22832.1"/>
    </source>
</evidence>
<dbReference type="Gene3D" id="3.90.380.10">
    <property type="entry name" value="Naphthalene 1,2-dioxygenase Alpha Subunit, Chain A, domain 1"/>
    <property type="match status" value="2"/>
</dbReference>
<dbReference type="Pfam" id="PF00355">
    <property type="entry name" value="Rieske"/>
    <property type="match status" value="1"/>
</dbReference>
<keyword evidence="2" id="KW-0001">2Fe-2S</keyword>
<reference evidence="8" key="1">
    <citation type="submission" date="2018-05" db="EMBL/GenBank/DDBJ databases">
        <authorList>
            <person name="Lanie J.A."/>
            <person name="Ng W.-L."/>
            <person name="Kazmierczak K.M."/>
            <person name="Andrzejewski T.M."/>
            <person name="Davidsen T.M."/>
            <person name="Wayne K.J."/>
            <person name="Tettelin H."/>
            <person name="Glass J.I."/>
            <person name="Rusch D."/>
            <person name="Podicherti R."/>
            <person name="Tsui H.-C.T."/>
            <person name="Winkler M.E."/>
        </authorList>
    </citation>
    <scope>NUCLEOTIDE SEQUENCE</scope>
</reference>
<dbReference type="GO" id="GO:0005506">
    <property type="term" value="F:iron ion binding"/>
    <property type="evidence" value="ECO:0007669"/>
    <property type="project" value="InterPro"/>
</dbReference>
<proteinExistence type="predicted"/>
<dbReference type="InterPro" id="IPR015879">
    <property type="entry name" value="Ring_hydroxy_dOase_asu_C_dom"/>
</dbReference>
<keyword evidence="3" id="KW-0479">Metal-binding</keyword>
<evidence type="ECO:0000259" key="7">
    <source>
        <dbReference type="PROSITE" id="PS51296"/>
    </source>
</evidence>
<keyword evidence="4" id="KW-0560">Oxidoreductase</keyword>
<dbReference type="AlphaFoldDB" id="A0A382CAH5"/>
<organism evidence="8">
    <name type="scientific">marine metagenome</name>
    <dbReference type="NCBI Taxonomy" id="408172"/>
    <lineage>
        <taxon>unclassified sequences</taxon>
        <taxon>metagenomes</taxon>
        <taxon>ecological metagenomes</taxon>
    </lineage>
</organism>
<evidence type="ECO:0000256" key="5">
    <source>
        <dbReference type="ARBA" id="ARBA00023004"/>
    </source>
</evidence>
<comment type="cofactor">
    <cofactor evidence="1">
        <name>Fe cation</name>
        <dbReference type="ChEBI" id="CHEBI:24875"/>
    </cofactor>
</comment>
<evidence type="ECO:0000256" key="2">
    <source>
        <dbReference type="ARBA" id="ARBA00022714"/>
    </source>
</evidence>
<sequence length="366" mass="41857">MDELIDAYNPALPLRKAVTPPSAWYVDETFSKLENDAIFGQNWLVAGRVDQLQSEGDYIATEVAGQPIVIVQSDQIRAFYNVCRHHAALVMESGTGCAKTMQCPYHGWNYGLDGKLHSTPQFAGAEEFDKDASGLVPVRVAAWEKWLFVCLDENTVPLEEFLGSLYHQLKRFNLDNLKFHKRVSYDLDCNWKVFVDNYLDGGYHVPVLHKGLNSALQYKHYRVTTEDRYCLQDCPTSKKQDDISTVRTGDKAHYYWQYPNLMINLYEGVMDTNIAIPLSPTRCRIYFDYYFGDDPKYTEAFKQQSVEVAHQVQVEDEDICVSVQRGLASNAYNTGRLSPEKEAGEHLFHQLLHQDLVTARSSPHFS</sequence>
<protein>
    <recommendedName>
        <fullName evidence="7">Rieske domain-containing protein</fullName>
    </recommendedName>
</protein>
<feature type="domain" description="Rieske" evidence="7">
    <location>
        <begin position="43"/>
        <end position="149"/>
    </location>
</feature>
<dbReference type="Pfam" id="PF00848">
    <property type="entry name" value="Ring_hydroxyl_A"/>
    <property type="match status" value="1"/>
</dbReference>
<gene>
    <name evidence="8" type="ORF">METZ01_LOCUS175686</name>
</gene>
<name>A0A382CAH5_9ZZZZ</name>
<dbReference type="InterPro" id="IPR036922">
    <property type="entry name" value="Rieske_2Fe-2S_sf"/>
</dbReference>
<dbReference type="PANTHER" id="PTHR43756">
    <property type="entry name" value="CHOLINE MONOOXYGENASE, CHLOROPLASTIC"/>
    <property type="match status" value="1"/>
</dbReference>
<dbReference type="SUPFAM" id="SSF50022">
    <property type="entry name" value="ISP domain"/>
    <property type="match status" value="1"/>
</dbReference>
<dbReference type="InterPro" id="IPR017941">
    <property type="entry name" value="Rieske_2Fe-2S"/>
</dbReference>
<dbReference type="PRINTS" id="PR00090">
    <property type="entry name" value="RNGDIOXGNASE"/>
</dbReference>